<evidence type="ECO:0000313" key="4">
    <source>
        <dbReference type="Proteomes" id="UP001328107"/>
    </source>
</evidence>
<protein>
    <recommendedName>
        <fullName evidence="1">BTB domain-containing protein</fullName>
    </recommendedName>
</protein>
<comment type="caution">
    <text evidence="2">The sequence shown here is derived from an EMBL/GenBank/DDBJ whole genome shotgun (WGS) entry which is preliminary data.</text>
</comment>
<dbReference type="SUPFAM" id="SSF54695">
    <property type="entry name" value="POZ domain"/>
    <property type="match status" value="1"/>
</dbReference>
<evidence type="ECO:0000259" key="1">
    <source>
        <dbReference type="PROSITE" id="PS50097"/>
    </source>
</evidence>
<dbReference type="PROSITE" id="PS50097">
    <property type="entry name" value="BTB"/>
    <property type="match status" value="1"/>
</dbReference>
<dbReference type="PANTHER" id="PTHR47022">
    <property type="entry name" value="BTB AND MATH DOMAIN-CONTAINING PROTEIN 36-RELATED"/>
    <property type="match status" value="1"/>
</dbReference>
<dbReference type="CDD" id="cd18186">
    <property type="entry name" value="BTB_POZ_ZBTB_KLHL-like"/>
    <property type="match status" value="1"/>
</dbReference>
<dbReference type="EMBL" id="BTRK01000005">
    <property type="protein sequence ID" value="GMR54612.1"/>
    <property type="molecule type" value="Genomic_DNA"/>
</dbReference>
<name>A0AAN5I6Q6_9BILA</name>
<dbReference type="Pfam" id="PF00651">
    <property type="entry name" value="BTB"/>
    <property type="match status" value="1"/>
</dbReference>
<evidence type="ECO:0000313" key="3">
    <source>
        <dbReference type="EMBL" id="GMR54613.1"/>
    </source>
</evidence>
<dbReference type="EMBL" id="BTRK01000005">
    <property type="protein sequence ID" value="GMR54613.1"/>
    <property type="molecule type" value="Genomic_DNA"/>
</dbReference>
<reference evidence="2" key="2">
    <citation type="submission" date="2023-06" db="EMBL/GenBank/DDBJ databases">
        <title>Genome assembly of Pristionchus species.</title>
        <authorList>
            <person name="Yoshida K."/>
            <person name="Sommer R.J."/>
        </authorList>
    </citation>
    <scope>NUCLEOTIDE SEQUENCE</scope>
    <source>
        <strain evidence="2 4">RS5460</strain>
    </source>
</reference>
<sequence length="94" mass="11023">IWMHSLQGFIKDDTITIEVRFWIYNMRGIRTDPRIDFTDPNEPIHDVAFVINGEKIYANKAILAANSPVFKAMFFGDFSEKNEKEIELNDVKRE</sequence>
<dbReference type="InterPro" id="IPR000210">
    <property type="entry name" value="BTB/POZ_dom"/>
</dbReference>
<evidence type="ECO:0000313" key="2">
    <source>
        <dbReference type="EMBL" id="GMR54612.1"/>
    </source>
</evidence>
<dbReference type="InterPro" id="IPR011333">
    <property type="entry name" value="SKP1/BTB/POZ_sf"/>
</dbReference>
<proteinExistence type="predicted"/>
<feature type="non-terminal residue" evidence="2">
    <location>
        <position position="94"/>
    </location>
</feature>
<dbReference type="Proteomes" id="UP001328107">
    <property type="component" value="Unassembled WGS sequence"/>
</dbReference>
<dbReference type="AlphaFoldDB" id="A0AAN5I6Q6"/>
<accession>A0AAN5I6Q6</accession>
<feature type="non-terminal residue" evidence="2">
    <location>
        <position position="1"/>
    </location>
</feature>
<dbReference type="Gene3D" id="3.30.710.10">
    <property type="entry name" value="Potassium Channel Kv1.1, Chain A"/>
    <property type="match status" value="1"/>
</dbReference>
<dbReference type="PANTHER" id="PTHR47022:SF1">
    <property type="entry name" value="BTB AND MATH DOMAIN-CONTAINING PROTEIN 36-RELATED"/>
    <property type="match status" value="1"/>
</dbReference>
<keyword evidence="4" id="KW-1185">Reference proteome</keyword>
<organism evidence="2 4">
    <name type="scientific">Pristionchus mayeri</name>
    <dbReference type="NCBI Taxonomy" id="1317129"/>
    <lineage>
        <taxon>Eukaryota</taxon>
        <taxon>Metazoa</taxon>
        <taxon>Ecdysozoa</taxon>
        <taxon>Nematoda</taxon>
        <taxon>Chromadorea</taxon>
        <taxon>Rhabditida</taxon>
        <taxon>Rhabditina</taxon>
        <taxon>Diplogasteromorpha</taxon>
        <taxon>Diplogasteroidea</taxon>
        <taxon>Neodiplogasteridae</taxon>
        <taxon>Pristionchus</taxon>
    </lineage>
</organism>
<feature type="domain" description="BTB" evidence="1">
    <location>
        <begin position="45"/>
        <end position="94"/>
    </location>
</feature>
<gene>
    <name evidence="2" type="ORF">PMAYCL1PPCAC_24807</name>
    <name evidence="3" type="ORF">PMAYCL1PPCAC_24808</name>
</gene>
<reference evidence="4" key="1">
    <citation type="submission" date="2022-10" db="EMBL/GenBank/DDBJ databases">
        <title>Genome assembly of Pristionchus species.</title>
        <authorList>
            <person name="Yoshida K."/>
            <person name="Sommer R.J."/>
        </authorList>
    </citation>
    <scope>NUCLEOTIDE SEQUENCE [LARGE SCALE GENOMIC DNA]</scope>
    <source>
        <strain evidence="4">RS5460</strain>
    </source>
</reference>